<comment type="caution">
    <text evidence="3">The sequence shown here is derived from an EMBL/GenBank/DDBJ whole genome shotgun (WGS) entry which is preliminary data.</text>
</comment>
<protein>
    <submittedName>
        <fullName evidence="3">Nisin biosynthesis protein NisB</fullName>
    </submittedName>
</protein>
<organism evidence="3 4">
    <name type="scientific">Sutcliffiella rhizosphaerae</name>
    <dbReference type="NCBI Taxonomy" id="2880967"/>
    <lineage>
        <taxon>Bacteria</taxon>
        <taxon>Bacillati</taxon>
        <taxon>Bacillota</taxon>
        <taxon>Bacilli</taxon>
        <taxon>Bacillales</taxon>
        <taxon>Bacillaceae</taxon>
        <taxon>Sutcliffiella</taxon>
    </lineage>
</organism>
<evidence type="ECO:0000313" key="3">
    <source>
        <dbReference type="EMBL" id="CAG9621199.1"/>
    </source>
</evidence>
<name>A0ABM8YMQ2_9BACI</name>
<dbReference type="Proteomes" id="UP000789833">
    <property type="component" value="Unassembled WGS sequence"/>
</dbReference>
<dbReference type="EMBL" id="CAKJTJ010000008">
    <property type="protein sequence ID" value="CAG9621199.1"/>
    <property type="molecule type" value="Genomic_DNA"/>
</dbReference>
<feature type="domain" description="Lantibiotic dehydratase N-terminal" evidence="1">
    <location>
        <begin position="41"/>
        <end position="648"/>
    </location>
</feature>
<evidence type="ECO:0000313" key="4">
    <source>
        <dbReference type="Proteomes" id="UP000789833"/>
    </source>
</evidence>
<feature type="domain" description="Thiopeptide-type bacteriocin biosynthesis" evidence="2">
    <location>
        <begin position="718"/>
        <end position="964"/>
    </location>
</feature>
<reference evidence="3 4" key="1">
    <citation type="submission" date="2021-10" db="EMBL/GenBank/DDBJ databases">
        <authorList>
            <person name="Criscuolo A."/>
        </authorList>
    </citation>
    <scope>NUCLEOTIDE SEQUENCE [LARGE SCALE GENOMIC DNA]</scope>
    <source>
        <strain evidence="4">CIP 111883</strain>
    </source>
</reference>
<dbReference type="Pfam" id="PF04738">
    <property type="entry name" value="Lant_dehydr_N"/>
    <property type="match status" value="1"/>
</dbReference>
<evidence type="ECO:0000259" key="1">
    <source>
        <dbReference type="Pfam" id="PF04738"/>
    </source>
</evidence>
<accession>A0ABM8YMQ2</accession>
<gene>
    <name evidence="3" type="primary">nisB</name>
    <name evidence="3" type="ORF">BACCIP111883_01971</name>
</gene>
<dbReference type="InterPro" id="IPR006827">
    <property type="entry name" value="Lant_deHydtase_N"/>
</dbReference>
<sequence length="983" mass="113960">MDVQNNYIVRRPALELDILKSIYQNGDCMEILLEAALKNSDVMERILIASNSLYQQLVSGQLSSGAKLSLIKYLIRMSSRTMPFGLFSGLSMRNFTEPMHNSMLGEEKKVRISINWYKRLISRVEKSQNIHSELKVSINPSVIINDQYLSIENIINNTYQHMKIKNGSLIKSLLYHSETPIKIVDLLHKIVPHSNEKKILCLGTIQKLLKSGFLISELQPSVSYLEGDSLLEKLLNSRHFIEEELYTSLCTIASLIKDYCKQPVGDGISTYLDIIHKMQAITESNQYLVIDLIMQSADRQDELEQEEASALVGNVSFLADLSQQFSFNIWDSYYLQFINKYGYYNEVSLNEVLDKDKGIGLPTFIGQEQYAELDEKYMNIVLGKILAGQRKGQDTIELSDEDVHKITDIYADKLKHKLNDGYDMKFSSFIEDNKKMFHLGVNSFGNTGSSFTGRFDLKNDMNPYYYDDYYLTCEINGIPNNYPDLGITYQKPNYVININSVNEHYESERTIQIGDIYVGADTNGLYLKSKSLNKKLLPVSTHMLYYNNFVEQKTLLFLSLFGKYMSKVPKNMGLGRYRFLNFIPRIQYKNVIISPKRWNISVEDLEVDPIGNLHRLSDEFSLNNQYVYLLDGDKTMPIIVTSPIGQQLIIDYIKKAKRSGAYITLIEAPELNANVRCNQPYIVDYVVTVLPSRSGIELENLSMGEDVATHVREIRKDWAYYKISYNQNQKDKVLTLCLHFLYKQGLSEVFFINYSDVESGDHLRIRYKIQSSSIKNELSTLLTELLESELIHDYSAHIFEPEINRYGGQQLYDIAYQYFCSETKVYCQTALEQTIGIVDKKEQGIIFILFSVFDFFDSYENAFIFLEQLHDSVKKDHVILQQFKSNRNYYVGIGERAIAFYKEYQNSIFKDKKEMGREYSKLVTARYSKERSNYIFNSMVHMTLNRVTGINRSLENEIYCLAKYILYNLKYSLEIKGEYYEFL</sequence>
<proteinExistence type="predicted"/>
<dbReference type="InterPro" id="IPR023809">
    <property type="entry name" value="Thiopep_bacteriocin_synth_dom"/>
</dbReference>
<keyword evidence="4" id="KW-1185">Reference proteome</keyword>
<evidence type="ECO:0000259" key="2">
    <source>
        <dbReference type="Pfam" id="PF14028"/>
    </source>
</evidence>
<dbReference type="Pfam" id="PF14028">
    <property type="entry name" value="Lant_dehydr_C"/>
    <property type="match status" value="1"/>
</dbReference>
<dbReference type="NCBIfam" id="TIGR03891">
    <property type="entry name" value="thiopep_ocin"/>
    <property type="match status" value="1"/>
</dbReference>
<dbReference type="RefSeq" id="WP_230501097.1">
    <property type="nucleotide sequence ID" value="NZ_CAKJTJ010000008.1"/>
</dbReference>